<keyword evidence="4" id="KW-1185">Reference proteome</keyword>
<feature type="domain" description="Tyr recombinase" evidence="2">
    <location>
        <begin position="5"/>
        <end position="166"/>
    </location>
</feature>
<dbReference type="GO" id="GO:0006310">
    <property type="term" value="P:DNA recombination"/>
    <property type="evidence" value="ECO:0007669"/>
    <property type="project" value="UniProtKB-KW"/>
</dbReference>
<feature type="non-terminal residue" evidence="3">
    <location>
        <position position="1"/>
    </location>
</feature>
<dbReference type="GO" id="GO:0003677">
    <property type="term" value="F:DNA binding"/>
    <property type="evidence" value="ECO:0007669"/>
    <property type="project" value="InterPro"/>
</dbReference>
<dbReference type="SUPFAM" id="SSF56349">
    <property type="entry name" value="DNA breaking-rejoining enzymes"/>
    <property type="match status" value="1"/>
</dbReference>
<evidence type="ECO:0000313" key="4">
    <source>
        <dbReference type="Proteomes" id="UP000240206"/>
    </source>
</evidence>
<dbReference type="GO" id="GO:0015074">
    <property type="term" value="P:DNA integration"/>
    <property type="evidence" value="ECO:0007669"/>
    <property type="project" value="InterPro"/>
</dbReference>
<dbReference type="InterPro" id="IPR011010">
    <property type="entry name" value="DNA_brk_join_enz"/>
</dbReference>
<gene>
    <name evidence="3" type="ORF">C7K08_15050</name>
</gene>
<dbReference type="AlphaFoldDB" id="A0A2P7EA28"/>
<dbReference type="InterPro" id="IPR002104">
    <property type="entry name" value="Integrase_catalytic"/>
</dbReference>
<dbReference type="InterPro" id="IPR013762">
    <property type="entry name" value="Integrase-like_cat_sf"/>
</dbReference>
<name>A0A2P7EA28_9SYNE</name>
<dbReference type="Proteomes" id="UP000240206">
    <property type="component" value="Unassembled WGS sequence"/>
</dbReference>
<proteinExistence type="predicted"/>
<comment type="caution">
    <text evidence="3">The sequence shown here is derived from an EMBL/GenBank/DDBJ whole genome shotgun (WGS) entry which is preliminary data.</text>
</comment>
<organism evidence="3 4">
    <name type="scientific">Synechococcus lacustris str. Tous</name>
    <dbReference type="NCBI Taxonomy" id="1910958"/>
    <lineage>
        <taxon>Bacteria</taxon>
        <taxon>Bacillati</taxon>
        <taxon>Cyanobacteriota</taxon>
        <taxon>Cyanophyceae</taxon>
        <taxon>Synechococcales</taxon>
        <taxon>Synechococcaceae</taxon>
        <taxon>Synechococcus</taxon>
    </lineage>
</organism>
<dbReference type="EMBL" id="PXVC01000302">
    <property type="protein sequence ID" value="PSI00086.1"/>
    <property type="molecule type" value="Genomic_DNA"/>
</dbReference>
<evidence type="ECO:0000259" key="2">
    <source>
        <dbReference type="PROSITE" id="PS51898"/>
    </source>
</evidence>
<evidence type="ECO:0000256" key="1">
    <source>
        <dbReference type="ARBA" id="ARBA00023172"/>
    </source>
</evidence>
<evidence type="ECO:0000313" key="3">
    <source>
        <dbReference type="EMBL" id="PSI00086.1"/>
    </source>
</evidence>
<dbReference type="PROSITE" id="PS51898">
    <property type="entry name" value="TYR_RECOMBINASE"/>
    <property type="match status" value="1"/>
</dbReference>
<reference evidence="4" key="1">
    <citation type="submission" date="2018-03" db="EMBL/GenBank/DDBJ databases">
        <title>Ecological and genomic features of two cosmopolitan and abundant freshwater picocyanobacteria.</title>
        <authorList>
            <person name="Cabello-Yeves P.J."/>
            <person name="Picazo A."/>
            <person name="Camacho A."/>
            <person name="Callieri C."/>
            <person name="Rosselli R."/>
            <person name="Roda-Garcia J."/>
            <person name="Coutinho F.H."/>
            <person name="Rodriguez-Valera F."/>
        </authorList>
    </citation>
    <scope>NUCLEOTIDE SEQUENCE [LARGE SCALE GENOMIC DNA]</scope>
    <source>
        <strain evidence="4">Tous</strain>
    </source>
</reference>
<dbReference type="Gene3D" id="1.10.443.10">
    <property type="entry name" value="Intergrase catalytic core"/>
    <property type="match status" value="1"/>
</dbReference>
<protein>
    <submittedName>
        <fullName evidence="3">Integrase</fullName>
    </submittedName>
</protein>
<accession>A0A2P7EA28</accession>
<sequence>PLKDAAPRSLPSDEVILEVIDGLPAGWQWVAGICATYGARPHEALLMASVESNGLVVVRGGKTGARQGLPLPKAWIERWELQNKRLPSINLERDHRTVGSQLGVALHRYEAPFLPYDLRHAWAVRAIHNPQISPSLAAKSLGHSLMVHTSLYQRWFDSASMASLVAQM</sequence>
<keyword evidence="1" id="KW-0233">DNA recombination</keyword>